<dbReference type="InterPro" id="IPR000064">
    <property type="entry name" value="NLP_P60_dom"/>
</dbReference>
<name>A0AA42CH45_9HYPH</name>
<dbReference type="Gene3D" id="3.90.1720.10">
    <property type="entry name" value="endopeptidase domain like (from Nostoc punctiforme)"/>
    <property type="match status" value="1"/>
</dbReference>
<evidence type="ECO:0000259" key="5">
    <source>
        <dbReference type="PROSITE" id="PS51935"/>
    </source>
</evidence>
<gene>
    <name evidence="6" type="ORF">M8523_02495</name>
</gene>
<dbReference type="AlphaFoldDB" id="A0AA42CH45"/>
<keyword evidence="2" id="KW-0645">Protease</keyword>
<dbReference type="PROSITE" id="PS51935">
    <property type="entry name" value="NLPC_P60"/>
    <property type="match status" value="1"/>
</dbReference>
<sequence length="148" mass="16685">MVALIDRWYDEKQLSPRERLVAVARWFLGTPYQFGAKSAKPLDGLALHKLRPTDCSGLVRAIYDEVFPEAGLASRKDLGAQALLTCRLFQDVESPDKGDIICWKTHVGIVADPGGRTMIHAPGEGKPVRIQDWKWMPANPTFRKWQDL</sequence>
<keyword evidence="4" id="KW-0788">Thiol protease</keyword>
<evidence type="ECO:0000256" key="4">
    <source>
        <dbReference type="ARBA" id="ARBA00022807"/>
    </source>
</evidence>
<comment type="caution">
    <text evidence="6">The sequence shown here is derived from an EMBL/GenBank/DDBJ whole genome shotgun (WGS) entry which is preliminary data.</text>
</comment>
<evidence type="ECO:0000313" key="7">
    <source>
        <dbReference type="Proteomes" id="UP001165667"/>
    </source>
</evidence>
<dbReference type="SUPFAM" id="SSF54001">
    <property type="entry name" value="Cysteine proteinases"/>
    <property type="match status" value="1"/>
</dbReference>
<dbReference type="Pfam" id="PF00877">
    <property type="entry name" value="NLPC_P60"/>
    <property type="match status" value="1"/>
</dbReference>
<proteinExistence type="inferred from homology"/>
<evidence type="ECO:0000313" key="6">
    <source>
        <dbReference type="EMBL" id="MCW6506889.1"/>
    </source>
</evidence>
<evidence type="ECO:0000256" key="2">
    <source>
        <dbReference type="ARBA" id="ARBA00022670"/>
    </source>
</evidence>
<keyword evidence="7" id="KW-1185">Reference proteome</keyword>
<evidence type="ECO:0000256" key="3">
    <source>
        <dbReference type="ARBA" id="ARBA00022801"/>
    </source>
</evidence>
<dbReference type="GO" id="GO:0006508">
    <property type="term" value="P:proteolysis"/>
    <property type="evidence" value="ECO:0007669"/>
    <property type="project" value="UniProtKB-KW"/>
</dbReference>
<keyword evidence="3" id="KW-0378">Hydrolase</keyword>
<dbReference type="GO" id="GO:0008234">
    <property type="term" value="F:cysteine-type peptidase activity"/>
    <property type="evidence" value="ECO:0007669"/>
    <property type="project" value="UniProtKB-KW"/>
</dbReference>
<evidence type="ECO:0000256" key="1">
    <source>
        <dbReference type="ARBA" id="ARBA00007074"/>
    </source>
</evidence>
<reference evidence="6" key="1">
    <citation type="submission" date="2022-05" db="EMBL/GenBank/DDBJ databases">
        <authorList>
            <person name="Pankratov T."/>
        </authorList>
    </citation>
    <scope>NUCLEOTIDE SEQUENCE</scope>
    <source>
        <strain evidence="6">BP6-180914</strain>
    </source>
</reference>
<dbReference type="PANTHER" id="PTHR47359:SF3">
    <property type="entry name" value="NLP_P60 DOMAIN-CONTAINING PROTEIN-RELATED"/>
    <property type="match status" value="1"/>
</dbReference>
<accession>A0AA42CH45</accession>
<organism evidence="6 7">
    <name type="scientific">Lichenifustis flavocetrariae</name>
    <dbReference type="NCBI Taxonomy" id="2949735"/>
    <lineage>
        <taxon>Bacteria</taxon>
        <taxon>Pseudomonadati</taxon>
        <taxon>Pseudomonadota</taxon>
        <taxon>Alphaproteobacteria</taxon>
        <taxon>Hyphomicrobiales</taxon>
        <taxon>Lichenihabitantaceae</taxon>
        <taxon>Lichenifustis</taxon>
    </lineage>
</organism>
<protein>
    <submittedName>
        <fullName evidence="6">NlpC/P60 family protein</fullName>
    </submittedName>
</protein>
<feature type="domain" description="NlpC/P60" evidence="5">
    <location>
        <begin position="14"/>
        <end position="148"/>
    </location>
</feature>
<dbReference type="EMBL" id="JAMOIM010000001">
    <property type="protein sequence ID" value="MCW6506889.1"/>
    <property type="molecule type" value="Genomic_DNA"/>
</dbReference>
<dbReference type="InterPro" id="IPR051794">
    <property type="entry name" value="PG_Endopeptidase_C40"/>
</dbReference>
<comment type="similarity">
    <text evidence="1">Belongs to the peptidase C40 family.</text>
</comment>
<dbReference type="RefSeq" id="WP_282583229.1">
    <property type="nucleotide sequence ID" value="NZ_JAMOIM010000001.1"/>
</dbReference>
<dbReference type="InterPro" id="IPR038765">
    <property type="entry name" value="Papain-like_cys_pep_sf"/>
</dbReference>
<dbReference type="PANTHER" id="PTHR47359">
    <property type="entry name" value="PEPTIDOGLYCAN DL-ENDOPEPTIDASE CWLO"/>
    <property type="match status" value="1"/>
</dbReference>
<dbReference type="Proteomes" id="UP001165667">
    <property type="component" value="Unassembled WGS sequence"/>
</dbReference>